<feature type="transmembrane region" description="Helical" evidence="8">
    <location>
        <begin position="561"/>
        <end position="587"/>
    </location>
</feature>
<evidence type="ECO:0000256" key="9">
    <source>
        <dbReference type="SAM" id="MobiDB-lite"/>
    </source>
</evidence>
<evidence type="ECO:0000256" key="2">
    <source>
        <dbReference type="ARBA" id="ARBA00009671"/>
    </source>
</evidence>
<dbReference type="OrthoDB" id="296386at2759"/>
<dbReference type="GO" id="GO:0005229">
    <property type="term" value="F:intracellularly calcium-gated chloride channel activity"/>
    <property type="evidence" value="ECO:0007669"/>
    <property type="project" value="TreeGrafter"/>
</dbReference>
<evidence type="ECO:0000256" key="1">
    <source>
        <dbReference type="ARBA" id="ARBA00004651"/>
    </source>
</evidence>
<dbReference type="Pfam" id="PF16178">
    <property type="entry name" value="Anoct_dimer"/>
    <property type="match status" value="1"/>
</dbReference>
<feature type="transmembrane region" description="Helical" evidence="8">
    <location>
        <begin position="373"/>
        <end position="397"/>
    </location>
</feature>
<protein>
    <recommendedName>
        <fullName evidence="8">Anoctamin</fullName>
    </recommendedName>
</protein>
<dbReference type="PANTHER" id="PTHR12308:SF20">
    <property type="entry name" value="ANOCTAMIN-2"/>
    <property type="match status" value="1"/>
</dbReference>
<feature type="domain" description="Anoctamin transmembrane" evidence="10">
    <location>
        <begin position="362"/>
        <end position="967"/>
    </location>
</feature>
<gene>
    <name evidence="12" type="ORF">SKAU_G00045920</name>
</gene>
<evidence type="ECO:0000313" key="12">
    <source>
        <dbReference type="EMBL" id="KAJ8374012.1"/>
    </source>
</evidence>
<comment type="similarity">
    <text evidence="2 8">Belongs to the anoctamin family.</text>
</comment>
<feature type="transmembrane region" description="Helical" evidence="8">
    <location>
        <begin position="656"/>
        <end position="673"/>
    </location>
</feature>
<evidence type="ECO:0000256" key="5">
    <source>
        <dbReference type="ARBA" id="ARBA00022989"/>
    </source>
</evidence>
<dbReference type="GO" id="GO:0005886">
    <property type="term" value="C:plasma membrane"/>
    <property type="evidence" value="ECO:0007669"/>
    <property type="project" value="UniProtKB-SubCell"/>
</dbReference>
<evidence type="ECO:0000256" key="6">
    <source>
        <dbReference type="ARBA" id="ARBA00023136"/>
    </source>
</evidence>
<comment type="subcellular location">
    <subcellularLocation>
        <location evidence="1">Cell membrane</location>
        <topology evidence="1">Multi-pass membrane protein</topology>
    </subcellularLocation>
    <subcellularLocation>
        <location evidence="8">Membrane</location>
        <topology evidence="8">Multi-pass membrane protein</topology>
    </subcellularLocation>
</comment>
<sequence length="1054" mass="120267">TPYGGPDRGRVTTATSESSSIHSDKFLSLPHGPSEVDLDMINGVFDPSDYNEERPETKTTMPQTSSNDGLPGENSTVEVPEDGRSGLYFADGRRKVDYVLVFHCRRRCSFQGSPGQHRLSIISNGSFQAPPPLRCESFGSKVEPEAEEPEAEDPGHADPLDGEEVLIREEFESSLLEAGLEIERDKEKSYGQSFVRLHAPWPVLCREAEFLKVKVPTKKSYELKQKKGLSGTLSAVRRKLNQPFQPNVPQPHDHSRIKYLSHSFSRDKLHLYNIKHKDTFFDNTTRSRIVYEILRRTSCTRSCQTMGVSTLVAKGVYTSAFPLHDGDYRSSAEVVQRNDRQILHDEWARYGAFYKYQPIDLIRKYFGEKIGLYFAWLGVYTQLLIPASVVGIIVFFYGCATVDTNVPSMEMCDGKQNFTMCPLCDGSCDYWHLSTACSTARASHLFDNPATVFFAIFMSLWAAMFQEHWKRRQISLNYSWDLTGLEEEEEHPRPKYETLLLQKRRKKRKNKKKGKNESDGGVEESADAGKEKWRQRLLSAVSGMLPPGHGKLTWRDRLPGYFINISSILLMFGVTFSAVFGVIIYRITTSALMAMSPDPELKSNVRVTVTATAVIINLVVILILDEIYGSVAVWLTEIEIPKTETDFEERLILKAFLLKFMNAYAPIFYVAFFKGRFAGRPGDYVYVFNDYRMEECAPGGCLIELCIQLSIIMLGKQLIQNNIFEIGIPKLKKLFRSLKDKGSAPEQMDEQPQRWHLDYRLEPFQGLTPEYMEMIIQFGFVSLFVASFPLAPLFALLNNVIEIRLDAKKFITELRRPDAVRTKDIGIWYNILSGMGKFSVIINAFVISFTSDFIPRLVYLYMYSETGTMHGFIDHTLSYFNVSNFKSGTAPDFSPEEQEVAFCRYKDYREPPWSPQAYQFSKQYWSVLAARLAFVILFQNLVMFLSMLVDWVIPDVPKGISEQLKREKTMLVDVFLREEKDKIQLLQDLFLKDPTGRSRGQAPPLGKQPEPQQQAADTGPRTRCRAASFSQFSRQPSPGQPVKHTDVNTRLLQN</sequence>
<evidence type="ECO:0000259" key="10">
    <source>
        <dbReference type="Pfam" id="PF04547"/>
    </source>
</evidence>
<organism evidence="12 13">
    <name type="scientific">Synaphobranchus kaupii</name>
    <name type="common">Kaup's arrowtooth eel</name>
    <dbReference type="NCBI Taxonomy" id="118154"/>
    <lineage>
        <taxon>Eukaryota</taxon>
        <taxon>Metazoa</taxon>
        <taxon>Chordata</taxon>
        <taxon>Craniata</taxon>
        <taxon>Vertebrata</taxon>
        <taxon>Euteleostomi</taxon>
        <taxon>Actinopterygii</taxon>
        <taxon>Neopterygii</taxon>
        <taxon>Teleostei</taxon>
        <taxon>Anguilliformes</taxon>
        <taxon>Synaphobranchidae</taxon>
        <taxon>Synaphobranchus</taxon>
    </lineage>
</organism>
<keyword evidence="5 8" id="KW-1133">Transmembrane helix</keyword>
<proteinExistence type="inferred from homology"/>
<feature type="region of interest" description="Disordered" evidence="9">
    <location>
        <begin position="1"/>
        <end position="80"/>
    </location>
</feature>
<keyword evidence="7" id="KW-0325">Glycoprotein</keyword>
<comment type="caution">
    <text evidence="12">The sequence shown here is derived from an EMBL/GenBank/DDBJ whole genome shotgun (WGS) entry which is preliminary data.</text>
</comment>
<dbReference type="PANTHER" id="PTHR12308">
    <property type="entry name" value="ANOCTAMIN"/>
    <property type="match status" value="1"/>
</dbReference>
<dbReference type="InterPro" id="IPR049452">
    <property type="entry name" value="Anoctamin_TM"/>
</dbReference>
<evidence type="ECO:0000256" key="4">
    <source>
        <dbReference type="ARBA" id="ARBA00022692"/>
    </source>
</evidence>
<name>A0A9Q1J9A3_SYNKA</name>
<evidence type="ECO:0000256" key="8">
    <source>
        <dbReference type="RuleBase" id="RU280814"/>
    </source>
</evidence>
<feature type="compositionally biased region" description="Polar residues" evidence="9">
    <location>
        <begin position="58"/>
        <end position="77"/>
    </location>
</feature>
<keyword evidence="4 8" id="KW-0812">Transmembrane</keyword>
<evidence type="ECO:0000259" key="11">
    <source>
        <dbReference type="Pfam" id="PF16178"/>
    </source>
</evidence>
<dbReference type="AlphaFoldDB" id="A0A9Q1J9A3"/>
<dbReference type="InterPro" id="IPR007632">
    <property type="entry name" value="Anoctamin"/>
</dbReference>
<reference evidence="12" key="1">
    <citation type="journal article" date="2023" name="Science">
        <title>Genome structures resolve the early diversification of teleost fishes.</title>
        <authorList>
            <person name="Parey E."/>
            <person name="Louis A."/>
            <person name="Montfort J."/>
            <person name="Bouchez O."/>
            <person name="Roques C."/>
            <person name="Iampietro C."/>
            <person name="Lluch J."/>
            <person name="Castinel A."/>
            <person name="Donnadieu C."/>
            <person name="Desvignes T."/>
            <person name="Floi Bucao C."/>
            <person name="Jouanno E."/>
            <person name="Wen M."/>
            <person name="Mejri S."/>
            <person name="Dirks R."/>
            <person name="Jansen H."/>
            <person name="Henkel C."/>
            <person name="Chen W.J."/>
            <person name="Zahm M."/>
            <person name="Cabau C."/>
            <person name="Klopp C."/>
            <person name="Thompson A.W."/>
            <person name="Robinson-Rechavi M."/>
            <person name="Braasch I."/>
            <person name="Lecointre G."/>
            <person name="Bobe J."/>
            <person name="Postlethwait J.H."/>
            <person name="Berthelot C."/>
            <person name="Roest Crollius H."/>
            <person name="Guiguen Y."/>
        </authorList>
    </citation>
    <scope>NUCLEOTIDE SEQUENCE</scope>
    <source>
        <strain evidence="12">WJC10195</strain>
    </source>
</reference>
<keyword evidence="13" id="KW-1185">Reference proteome</keyword>
<feature type="compositionally biased region" description="Polar residues" evidence="9">
    <location>
        <begin position="12"/>
        <end position="21"/>
    </location>
</feature>
<evidence type="ECO:0000256" key="3">
    <source>
        <dbReference type="ARBA" id="ARBA00022475"/>
    </source>
</evidence>
<feature type="non-terminal residue" evidence="12">
    <location>
        <position position="1054"/>
    </location>
</feature>
<feature type="transmembrane region" description="Helical" evidence="8">
    <location>
        <begin position="928"/>
        <end position="953"/>
    </location>
</feature>
<dbReference type="EMBL" id="JAINUF010000002">
    <property type="protein sequence ID" value="KAJ8374012.1"/>
    <property type="molecule type" value="Genomic_DNA"/>
</dbReference>
<evidence type="ECO:0000313" key="13">
    <source>
        <dbReference type="Proteomes" id="UP001152622"/>
    </source>
</evidence>
<feature type="compositionally biased region" description="Polar residues" evidence="9">
    <location>
        <begin position="1028"/>
        <end position="1037"/>
    </location>
</feature>
<feature type="region of interest" description="Disordered" evidence="9">
    <location>
        <begin position="496"/>
        <end position="528"/>
    </location>
</feature>
<keyword evidence="3" id="KW-1003">Cell membrane</keyword>
<dbReference type="Pfam" id="PF04547">
    <property type="entry name" value="Anoctamin"/>
    <property type="match status" value="1"/>
</dbReference>
<feature type="transmembrane region" description="Helical" evidence="8">
    <location>
        <begin position="607"/>
        <end position="635"/>
    </location>
</feature>
<comment type="caution">
    <text evidence="8">Lacks conserved residue(s) required for the propagation of feature annotation.</text>
</comment>
<evidence type="ECO:0000256" key="7">
    <source>
        <dbReference type="ARBA" id="ARBA00023180"/>
    </source>
</evidence>
<keyword evidence="6 8" id="KW-0472">Membrane</keyword>
<dbReference type="InterPro" id="IPR032394">
    <property type="entry name" value="Anoct_dimer"/>
</dbReference>
<feature type="compositionally biased region" description="Basic residues" evidence="9">
    <location>
        <begin position="502"/>
        <end position="514"/>
    </location>
</feature>
<dbReference type="Proteomes" id="UP001152622">
    <property type="component" value="Chromosome 2"/>
</dbReference>
<feature type="region of interest" description="Disordered" evidence="9">
    <location>
        <begin position="130"/>
        <end position="160"/>
    </location>
</feature>
<dbReference type="GO" id="GO:0046983">
    <property type="term" value="F:protein dimerization activity"/>
    <property type="evidence" value="ECO:0007669"/>
    <property type="project" value="InterPro"/>
</dbReference>
<feature type="transmembrane region" description="Helical" evidence="8">
    <location>
        <begin position="774"/>
        <end position="801"/>
    </location>
</feature>
<accession>A0A9Q1J9A3</accession>
<feature type="region of interest" description="Disordered" evidence="9">
    <location>
        <begin position="994"/>
        <end position="1054"/>
    </location>
</feature>
<feature type="domain" description="Anoctamin dimerisation" evidence="11">
    <location>
        <begin position="88"/>
        <end position="359"/>
    </location>
</feature>